<feature type="transmembrane region" description="Helical" evidence="17">
    <location>
        <begin position="39"/>
        <end position="65"/>
    </location>
</feature>
<evidence type="ECO:0000256" key="13">
    <source>
        <dbReference type="ARBA" id="ARBA00023268"/>
    </source>
</evidence>
<dbReference type="SUPFAM" id="SSF56601">
    <property type="entry name" value="beta-lactamase/transpeptidase-like"/>
    <property type="match status" value="1"/>
</dbReference>
<evidence type="ECO:0000256" key="9">
    <source>
        <dbReference type="ARBA" id="ARBA00022801"/>
    </source>
</evidence>
<comment type="catalytic activity">
    <reaction evidence="16">
        <text>[GlcNAc-(1-&gt;4)-Mur2Ac(oyl-L-Ala-gamma-D-Glu-L-Lys-D-Ala-D-Ala)](n)-di-trans,octa-cis-undecaprenyl diphosphate + beta-D-GlcNAc-(1-&gt;4)-Mur2Ac(oyl-L-Ala-gamma-D-Glu-L-Lys-D-Ala-D-Ala)-di-trans,octa-cis-undecaprenyl diphosphate = [GlcNAc-(1-&gt;4)-Mur2Ac(oyl-L-Ala-gamma-D-Glu-L-Lys-D-Ala-D-Ala)](n+1)-di-trans,octa-cis-undecaprenyl diphosphate + di-trans,octa-cis-undecaprenyl diphosphate + H(+)</text>
        <dbReference type="Rhea" id="RHEA:23708"/>
        <dbReference type="Rhea" id="RHEA-COMP:9602"/>
        <dbReference type="Rhea" id="RHEA-COMP:9603"/>
        <dbReference type="ChEBI" id="CHEBI:15378"/>
        <dbReference type="ChEBI" id="CHEBI:58405"/>
        <dbReference type="ChEBI" id="CHEBI:60033"/>
        <dbReference type="ChEBI" id="CHEBI:78435"/>
        <dbReference type="EC" id="2.4.99.28"/>
    </reaction>
</comment>
<keyword evidence="12 17" id="KW-0472">Membrane</keyword>
<evidence type="ECO:0000256" key="16">
    <source>
        <dbReference type="ARBA" id="ARBA00049902"/>
    </source>
</evidence>
<keyword evidence="6" id="KW-0645">Protease</keyword>
<evidence type="ECO:0000256" key="6">
    <source>
        <dbReference type="ARBA" id="ARBA00022670"/>
    </source>
</evidence>
<dbReference type="InterPro" id="IPR012338">
    <property type="entry name" value="Beta-lactam/transpept-like"/>
</dbReference>
<comment type="similarity">
    <text evidence="3">In the N-terminal section; belongs to the glycosyltransferase 51 family.</text>
</comment>
<evidence type="ECO:0000256" key="5">
    <source>
        <dbReference type="ARBA" id="ARBA00022645"/>
    </source>
</evidence>
<reference evidence="21" key="1">
    <citation type="submission" date="2017-09" db="EMBL/GenBank/DDBJ databases">
        <title>Depth-based differentiation of microbial function through sediment-hosted aquifers and enrichment of novel symbionts in the deep terrestrial subsurface.</title>
        <authorList>
            <person name="Probst A.J."/>
            <person name="Ladd B."/>
            <person name="Jarett J.K."/>
            <person name="Geller-Mcgrath D.E."/>
            <person name="Sieber C.M.K."/>
            <person name="Emerson J.B."/>
            <person name="Anantharaman K."/>
            <person name="Thomas B.C."/>
            <person name="Malmstrom R."/>
            <person name="Stieglmeier M."/>
            <person name="Klingl A."/>
            <person name="Woyke T."/>
            <person name="Ryan C.M."/>
            <person name="Banfield J.F."/>
        </authorList>
    </citation>
    <scope>NUCLEOTIDE SEQUENCE [LARGE SCALE GENOMIC DNA]</scope>
</reference>
<organism evidence="20 21">
    <name type="scientific">Candidatus Magasanikbacteria bacterium CG10_big_fil_rev_8_21_14_0_10_40_10</name>
    <dbReference type="NCBI Taxonomy" id="1974648"/>
    <lineage>
        <taxon>Bacteria</taxon>
        <taxon>Candidatus Magasanikiibacteriota</taxon>
    </lineage>
</organism>
<keyword evidence="9" id="KW-0378">Hydrolase</keyword>
<dbReference type="GO" id="GO:0008955">
    <property type="term" value="F:peptidoglycan glycosyltransferase activity"/>
    <property type="evidence" value="ECO:0007669"/>
    <property type="project" value="UniProtKB-EC"/>
</dbReference>
<evidence type="ECO:0000256" key="17">
    <source>
        <dbReference type="SAM" id="Phobius"/>
    </source>
</evidence>
<dbReference type="GO" id="GO:0030288">
    <property type="term" value="C:outer membrane-bounded periplasmic space"/>
    <property type="evidence" value="ECO:0007669"/>
    <property type="project" value="TreeGrafter"/>
</dbReference>
<comment type="subcellular location">
    <subcellularLocation>
        <location evidence="1">Cell membrane</location>
    </subcellularLocation>
</comment>
<feature type="domain" description="Glycosyl transferase family 51" evidence="19">
    <location>
        <begin position="94"/>
        <end position="266"/>
    </location>
</feature>
<comment type="similarity">
    <text evidence="2">In the C-terminal section; belongs to the transpeptidase family.</text>
</comment>
<dbReference type="PANTHER" id="PTHR32282:SF11">
    <property type="entry name" value="PENICILLIN-BINDING PROTEIN 1B"/>
    <property type="match status" value="1"/>
</dbReference>
<sequence>MPISKLSRRYGRMNQAKTPVLAKLEKQKKIKPPKSLKKWLKILIIAFTIVVCLGFISATMAIVIVSRDLPDPNKLIERSVSQSTKIYDRTGTHLLYEIYNDQKRTLIDLDQISKYAQQATVAVEDKYFYTHKGIRIPSIIRATVNNLLGRSSGGGGASTLTQQLIKNAVVGNEHSYLRKIKEAIMALRLEKKYTKDEILKMYLNEIPYGSTNYGIESASQSYFQKKAKDLTLAEAATLAALPQASTKYLNDPQALLNRRDTVLELMYQQNYITQAQKDEAQNTALQMKQNTDVLEAPHFILYVKQLLDDSFGEKTVDEGGLKVITTLDYDKQKIAESIVKKIGDVNEKKYKANNAALVAMDPKTGEVLSMVGSRDFNNNDIQGKYNVAVLGKRQPGSSLKPFIYLEAFAKGYTPETVIYDVQTNFDKRTGGNYTPKNYSGKEYGLVTMRSALQGSLNIT</sequence>
<evidence type="ECO:0000256" key="10">
    <source>
        <dbReference type="ARBA" id="ARBA00022960"/>
    </source>
</evidence>
<dbReference type="GO" id="GO:0009252">
    <property type="term" value="P:peptidoglycan biosynthetic process"/>
    <property type="evidence" value="ECO:0007669"/>
    <property type="project" value="UniProtKB-KW"/>
</dbReference>
<dbReference type="InterPro" id="IPR023346">
    <property type="entry name" value="Lysozyme-like_dom_sf"/>
</dbReference>
<dbReference type="GO" id="GO:0008658">
    <property type="term" value="F:penicillin binding"/>
    <property type="evidence" value="ECO:0007669"/>
    <property type="project" value="InterPro"/>
</dbReference>
<evidence type="ECO:0000313" key="21">
    <source>
        <dbReference type="Proteomes" id="UP000231183"/>
    </source>
</evidence>
<evidence type="ECO:0000256" key="12">
    <source>
        <dbReference type="ARBA" id="ARBA00023136"/>
    </source>
</evidence>
<dbReference type="GO" id="GO:0009002">
    <property type="term" value="F:serine-type D-Ala-D-Ala carboxypeptidase activity"/>
    <property type="evidence" value="ECO:0007669"/>
    <property type="project" value="UniProtKB-EC"/>
</dbReference>
<dbReference type="EMBL" id="PFBX01000045">
    <property type="protein sequence ID" value="PIT87217.1"/>
    <property type="molecule type" value="Genomic_DNA"/>
</dbReference>
<accession>A0A2M6W357</accession>
<keyword evidence="10" id="KW-0133">Cell shape</keyword>
<feature type="non-terminal residue" evidence="20">
    <location>
        <position position="459"/>
    </location>
</feature>
<dbReference type="AlphaFoldDB" id="A0A2M6W357"/>
<keyword evidence="7" id="KW-0328">Glycosyltransferase</keyword>
<keyword evidence="8" id="KW-0808">Transferase</keyword>
<dbReference type="Pfam" id="PF00912">
    <property type="entry name" value="Transgly"/>
    <property type="match status" value="1"/>
</dbReference>
<comment type="caution">
    <text evidence="20">The sequence shown here is derived from an EMBL/GenBank/DDBJ whole genome shotgun (WGS) entry which is preliminary data.</text>
</comment>
<dbReference type="InterPro" id="IPR036950">
    <property type="entry name" value="PBP_transglycosylase"/>
</dbReference>
<protein>
    <submittedName>
        <fullName evidence="20">Uncharacterized protein</fullName>
    </submittedName>
</protein>
<evidence type="ECO:0000256" key="11">
    <source>
        <dbReference type="ARBA" id="ARBA00022984"/>
    </source>
</evidence>
<evidence type="ECO:0000256" key="2">
    <source>
        <dbReference type="ARBA" id="ARBA00007090"/>
    </source>
</evidence>
<dbReference type="GO" id="GO:0005886">
    <property type="term" value="C:plasma membrane"/>
    <property type="evidence" value="ECO:0007669"/>
    <property type="project" value="UniProtKB-SubCell"/>
</dbReference>
<dbReference type="InterPro" id="IPR001264">
    <property type="entry name" value="Glyco_trans_51"/>
</dbReference>
<keyword evidence="14" id="KW-0961">Cell wall biogenesis/degradation</keyword>
<dbReference type="Gene3D" id="3.40.710.10">
    <property type="entry name" value="DD-peptidase/beta-lactamase superfamily"/>
    <property type="match status" value="1"/>
</dbReference>
<evidence type="ECO:0000256" key="7">
    <source>
        <dbReference type="ARBA" id="ARBA00022676"/>
    </source>
</evidence>
<dbReference type="Gene3D" id="1.10.3810.10">
    <property type="entry name" value="Biosynthetic peptidoglycan transglycosylase-like"/>
    <property type="match status" value="1"/>
</dbReference>
<evidence type="ECO:0000256" key="4">
    <source>
        <dbReference type="ARBA" id="ARBA00022475"/>
    </source>
</evidence>
<evidence type="ECO:0000256" key="3">
    <source>
        <dbReference type="ARBA" id="ARBA00007739"/>
    </source>
</evidence>
<feature type="domain" description="Penicillin-binding protein transpeptidase" evidence="18">
    <location>
        <begin position="356"/>
        <end position="458"/>
    </location>
</feature>
<keyword evidence="17" id="KW-1133">Transmembrane helix</keyword>
<dbReference type="GO" id="GO:0006508">
    <property type="term" value="P:proteolysis"/>
    <property type="evidence" value="ECO:0007669"/>
    <property type="project" value="UniProtKB-KW"/>
</dbReference>
<dbReference type="InterPro" id="IPR001460">
    <property type="entry name" value="PCN-bd_Tpept"/>
</dbReference>
<evidence type="ECO:0000259" key="18">
    <source>
        <dbReference type="Pfam" id="PF00905"/>
    </source>
</evidence>
<evidence type="ECO:0000313" key="20">
    <source>
        <dbReference type="EMBL" id="PIT87217.1"/>
    </source>
</evidence>
<keyword evidence="11" id="KW-0573">Peptidoglycan synthesis</keyword>
<dbReference type="PANTHER" id="PTHR32282">
    <property type="entry name" value="BINDING PROTEIN TRANSPEPTIDASE, PUTATIVE-RELATED"/>
    <property type="match status" value="1"/>
</dbReference>
<keyword evidence="17" id="KW-0812">Transmembrane</keyword>
<dbReference type="Pfam" id="PF00905">
    <property type="entry name" value="Transpeptidase"/>
    <property type="match status" value="1"/>
</dbReference>
<gene>
    <name evidence="20" type="ORF">COU31_03920</name>
</gene>
<dbReference type="InterPro" id="IPR050396">
    <property type="entry name" value="Glycosyltr_51/Transpeptidase"/>
</dbReference>
<name>A0A2M6W357_9BACT</name>
<proteinExistence type="inferred from homology"/>
<dbReference type="Proteomes" id="UP000231183">
    <property type="component" value="Unassembled WGS sequence"/>
</dbReference>
<evidence type="ECO:0000256" key="14">
    <source>
        <dbReference type="ARBA" id="ARBA00023316"/>
    </source>
</evidence>
<dbReference type="GO" id="GO:0071555">
    <property type="term" value="P:cell wall organization"/>
    <property type="evidence" value="ECO:0007669"/>
    <property type="project" value="UniProtKB-KW"/>
</dbReference>
<keyword evidence="4" id="KW-1003">Cell membrane</keyword>
<comment type="catalytic activity">
    <reaction evidence="15">
        <text>Preferential cleavage: (Ac)2-L-Lys-D-Ala-|-D-Ala. Also transpeptidation of peptidyl-alanyl moieties that are N-acyl substituents of D-alanine.</text>
        <dbReference type="EC" id="3.4.16.4"/>
    </reaction>
</comment>
<keyword evidence="13" id="KW-0511">Multifunctional enzyme</keyword>
<dbReference type="FunFam" id="1.10.3810.10:FF:000001">
    <property type="entry name" value="Penicillin-binding protein 1A"/>
    <property type="match status" value="1"/>
</dbReference>
<evidence type="ECO:0000259" key="19">
    <source>
        <dbReference type="Pfam" id="PF00912"/>
    </source>
</evidence>
<keyword evidence="5" id="KW-0121">Carboxypeptidase</keyword>
<evidence type="ECO:0000256" key="15">
    <source>
        <dbReference type="ARBA" id="ARBA00034000"/>
    </source>
</evidence>
<dbReference type="GO" id="GO:0008360">
    <property type="term" value="P:regulation of cell shape"/>
    <property type="evidence" value="ECO:0007669"/>
    <property type="project" value="UniProtKB-KW"/>
</dbReference>
<evidence type="ECO:0000256" key="1">
    <source>
        <dbReference type="ARBA" id="ARBA00004236"/>
    </source>
</evidence>
<dbReference type="SUPFAM" id="SSF53955">
    <property type="entry name" value="Lysozyme-like"/>
    <property type="match status" value="1"/>
</dbReference>
<evidence type="ECO:0000256" key="8">
    <source>
        <dbReference type="ARBA" id="ARBA00022679"/>
    </source>
</evidence>